<evidence type="ECO:0000313" key="4">
    <source>
        <dbReference type="Proteomes" id="UP000243297"/>
    </source>
</evidence>
<dbReference type="PANTHER" id="PTHR34978">
    <property type="entry name" value="POSSIBLE SENSOR-TRANSDUCER PROTEIN BLAR"/>
    <property type="match status" value="1"/>
</dbReference>
<keyword evidence="4" id="KW-1185">Reference proteome</keyword>
<dbReference type="Pfam" id="PF05569">
    <property type="entry name" value="Peptidase_M56"/>
    <property type="match status" value="1"/>
</dbReference>
<feature type="domain" description="Peptidase M56" evidence="2">
    <location>
        <begin position="8"/>
        <end position="304"/>
    </location>
</feature>
<reference evidence="4" key="1">
    <citation type="submission" date="2017-02" db="EMBL/GenBank/DDBJ databases">
        <authorList>
            <person name="Varghese N."/>
            <person name="Submissions S."/>
        </authorList>
    </citation>
    <scope>NUCLEOTIDE SEQUENCE [LARGE SCALE GENOMIC DNA]</scope>
    <source>
        <strain evidence="4">ATCC 25662</strain>
    </source>
</reference>
<feature type="transmembrane region" description="Helical" evidence="1">
    <location>
        <begin position="221"/>
        <end position="243"/>
    </location>
</feature>
<feature type="transmembrane region" description="Helical" evidence="1">
    <location>
        <begin position="37"/>
        <end position="57"/>
    </location>
</feature>
<keyword evidence="1" id="KW-1133">Transmembrane helix</keyword>
<dbReference type="STRING" id="118967.SAMN02745191_1536"/>
<keyword evidence="1" id="KW-0472">Membrane</keyword>
<sequence>MESMVKMILEVMLTMSLCIVVLSVIKKITKNKYGFNVRYLLWYAIAIRLIIPFNFSLPTSIKIEQPNLPVIYIGETNEFNQVKLDNRISTKYEVVNSFEDADTLAKSGREISFIEIGLIISLIISGLLIIIRIGTYYYDIKKLKRNYKKPSIALINLFNNLQDSMGIKKRIPIYVIENLGTPMLVGIIKPFVVIPNIPLTHDQVAMICMHELMHYKRKDVLFKWILMFVRSLYWFNPVMILLYKEADKDIELSCDEMILREKSLEYRKEYGFTILDVLKNQNEKFNMSLTTNFNSNKFVVKERIVGLLNTNVKKLSRNFIVGTIGIVLISSMLVSCSSSGIKNNVANRKIDRLDTTEGTEYYFTIYNQEFGVKVLNEAPFKMSKPEIIQEDGGKYLKGDIAFSFVDKTSGEILMDLIYSTNDHYEITREYANGQKKLYSFNYQSENVNEIVQDYVILHDEMYLTEDVYNTSLNSCALIRRYGEDLIYLEYYTQNKLEQNMDNVHVDIPLNNIPLDTTPDDRSGSNNVVYQECDTMTNQNSGISGSVYLYDREDENNILQTIKGTRVQPVGPFGKIYDGFYFDDIIVVDEYLQVVDKISNK</sequence>
<accession>A0A1T4NA09</accession>
<dbReference type="InterPro" id="IPR052173">
    <property type="entry name" value="Beta-lactam_resp_regulator"/>
</dbReference>
<dbReference type="PANTHER" id="PTHR34978:SF3">
    <property type="entry name" value="SLR0241 PROTEIN"/>
    <property type="match status" value="1"/>
</dbReference>
<evidence type="ECO:0000259" key="2">
    <source>
        <dbReference type="Pfam" id="PF05569"/>
    </source>
</evidence>
<protein>
    <submittedName>
        <fullName evidence="3">Signal transducer regulating beta-lactamase production, contains metallopeptidase domain</fullName>
    </submittedName>
</protein>
<dbReference type="CDD" id="cd07341">
    <property type="entry name" value="M56_BlaR1_MecR1_like"/>
    <property type="match status" value="1"/>
</dbReference>
<dbReference type="OrthoDB" id="9814002at2"/>
<gene>
    <name evidence="3" type="ORF">SAMN02745191_1536</name>
</gene>
<proteinExistence type="predicted"/>
<dbReference type="InterPro" id="IPR008756">
    <property type="entry name" value="Peptidase_M56"/>
</dbReference>
<dbReference type="EMBL" id="FUWY01000004">
    <property type="protein sequence ID" value="SJZ75903.1"/>
    <property type="molecule type" value="Genomic_DNA"/>
</dbReference>
<dbReference type="RefSeq" id="WP_143254410.1">
    <property type="nucleotide sequence ID" value="NZ_FUWY01000004.1"/>
</dbReference>
<dbReference type="AlphaFoldDB" id="A0A1T4NA09"/>
<organism evidence="3 4">
    <name type="scientific">Anaerorhabdus furcosa</name>
    <dbReference type="NCBI Taxonomy" id="118967"/>
    <lineage>
        <taxon>Bacteria</taxon>
        <taxon>Bacillati</taxon>
        <taxon>Bacillota</taxon>
        <taxon>Erysipelotrichia</taxon>
        <taxon>Erysipelotrichales</taxon>
        <taxon>Erysipelotrichaceae</taxon>
        <taxon>Anaerorhabdus</taxon>
    </lineage>
</organism>
<feature type="transmembrane region" description="Helical" evidence="1">
    <location>
        <begin position="6"/>
        <end position="25"/>
    </location>
</feature>
<keyword evidence="1" id="KW-0812">Transmembrane</keyword>
<evidence type="ECO:0000256" key="1">
    <source>
        <dbReference type="SAM" id="Phobius"/>
    </source>
</evidence>
<dbReference type="Proteomes" id="UP000243297">
    <property type="component" value="Unassembled WGS sequence"/>
</dbReference>
<feature type="transmembrane region" description="Helical" evidence="1">
    <location>
        <begin position="319"/>
        <end position="341"/>
    </location>
</feature>
<feature type="transmembrane region" description="Helical" evidence="1">
    <location>
        <begin position="116"/>
        <end position="138"/>
    </location>
</feature>
<name>A0A1T4NA09_9FIRM</name>
<evidence type="ECO:0000313" key="3">
    <source>
        <dbReference type="EMBL" id="SJZ75903.1"/>
    </source>
</evidence>